<reference evidence="1 2" key="1">
    <citation type="submission" date="2023-01" db="EMBL/GenBank/DDBJ databases">
        <authorList>
            <person name="Whitehead M."/>
        </authorList>
    </citation>
    <scope>NUCLEOTIDE SEQUENCE [LARGE SCALE GENOMIC DNA]</scope>
</reference>
<dbReference type="Proteomes" id="UP001160148">
    <property type="component" value="Unassembled WGS sequence"/>
</dbReference>
<evidence type="ECO:0000313" key="2">
    <source>
        <dbReference type="Proteomes" id="UP001160148"/>
    </source>
</evidence>
<evidence type="ECO:0008006" key="3">
    <source>
        <dbReference type="Google" id="ProtNLM"/>
    </source>
</evidence>
<organism evidence="1 2">
    <name type="scientific">Macrosiphum euphorbiae</name>
    <name type="common">potato aphid</name>
    <dbReference type="NCBI Taxonomy" id="13131"/>
    <lineage>
        <taxon>Eukaryota</taxon>
        <taxon>Metazoa</taxon>
        <taxon>Ecdysozoa</taxon>
        <taxon>Arthropoda</taxon>
        <taxon>Hexapoda</taxon>
        <taxon>Insecta</taxon>
        <taxon>Pterygota</taxon>
        <taxon>Neoptera</taxon>
        <taxon>Paraneoptera</taxon>
        <taxon>Hemiptera</taxon>
        <taxon>Sternorrhyncha</taxon>
        <taxon>Aphidomorpha</taxon>
        <taxon>Aphidoidea</taxon>
        <taxon>Aphididae</taxon>
        <taxon>Macrosiphini</taxon>
        <taxon>Macrosiphum</taxon>
    </lineage>
</organism>
<comment type="caution">
    <text evidence="1">The sequence shown here is derived from an EMBL/GenBank/DDBJ whole genome shotgun (WGS) entry which is preliminary data.</text>
</comment>
<gene>
    <name evidence="1" type="ORF">MEUPH1_LOCUS23073</name>
</gene>
<proteinExistence type="predicted"/>
<dbReference type="EMBL" id="CARXXK010000005">
    <property type="protein sequence ID" value="CAI6368749.1"/>
    <property type="molecule type" value="Genomic_DNA"/>
</dbReference>
<dbReference type="AlphaFoldDB" id="A0AAV0XJD4"/>
<accession>A0AAV0XJD4</accession>
<evidence type="ECO:0000313" key="1">
    <source>
        <dbReference type="EMBL" id="CAI6368749.1"/>
    </source>
</evidence>
<name>A0AAV0XJD4_9HEMI</name>
<keyword evidence="2" id="KW-1185">Reference proteome</keyword>
<protein>
    <recommendedName>
        <fullName evidence="3">Transposase</fullName>
    </recommendedName>
</protein>
<sequence>MNFFNLPSSEKEAVQFLQERGVLPSVRICQNNHLAKLYFGKEIFWKCNVKKCQKRINVRNDNWFAKSRISFTIAVRFIYGWSHEMTSAKWCEQQLGLSLNTVIDWNNYLREVCAMAIENKPQTKIGGPGKIVEIDESLFSKRKNHVGRVLPER</sequence>